<sequence length="140" mass="16114">MRKILIASHGKYADGVKSATNIIIGNKENVHYLNAYVSEESVEEQMNNFFKEVNEDDEVIILTDIYGGSVNQKIFPYLKRENVYIISGFNLAVVLEILLLSSEEKVSLDQLRNIVEEGKKQILFINDYFEENSKKDDFDI</sequence>
<keyword evidence="7" id="KW-0418">Kinase</keyword>
<keyword evidence="6" id="KW-0598">Phosphotransferase system</keyword>
<dbReference type="InterPro" id="IPR033887">
    <property type="entry name" value="PTS_IIA_man"/>
</dbReference>
<evidence type="ECO:0000256" key="5">
    <source>
        <dbReference type="ARBA" id="ARBA00022679"/>
    </source>
</evidence>
<dbReference type="Proteomes" id="UP000736583">
    <property type="component" value="Unassembled WGS sequence"/>
</dbReference>
<dbReference type="PANTHER" id="PTHR33799">
    <property type="entry name" value="PTS PERMEASE-RELATED-RELATED"/>
    <property type="match status" value="1"/>
</dbReference>
<dbReference type="EMBL" id="JAHLQL010000001">
    <property type="protein sequence ID" value="MBU5591559.1"/>
    <property type="molecule type" value="Genomic_DNA"/>
</dbReference>
<comment type="subcellular location">
    <subcellularLocation>
        <location evidence="1">Cytoplasm</location>
    </subcellularLocation>
</comment>
<protein>
    <submittedName>
        <fullName evidence="9">PTS sugar transporter subunit IIA</fullName>
    </submittedName>
</protein>
<dbReference type="PROSITE" id="PS51096">
    <property type="entry name" value="PTS_EIIA_TYPE_4"/>
    <property type="match status" value="1"/>
</dbReference>
<gene>
    <name evidence="9" type="ORF">KQI89_07260</name>
</gene>
<proteinExistence type="predicted"/>
<dbReference type="RefSeq" id="WP_032122392.1">
    <property type="nucleotide sequence ID" value="NZ_JAHLQL010000001.1"/>
</dbReference>
<dbReference type="InterPro" id="IPR051471">
    <property type="entry name" value="Bacterial_PTS_sugar_comp"/>
</dbReference>
<keyword evidence="5" id="KW-0808">Transferase</keyword>
<evidence type="ECO:0000256" key="6">
    <source>
        <dbReference type="ARBA" id="ARBA00022683"/>
    </source>
</evidence>
<evidence type="ECO:0000313" key="10">
    <source>
        <dbReference type="Proteomes" id="UP000736583"/>
    </source>
</evidence>
<evidence type="ECO:0000313" key="9">
    <source>
        <dbReference type="EMBL" id="MBU5591559.1"/>
    </source>
</evidence>
<evidence type="ECO:0000259" key="8">
    <source>
        <dbReference type="PROSITE" id="PS51096"/>
    </source>
</evidence>
<name>A0ABS6EZ92_9CLOT</name>
<dbReference type="CDD" id="cd00006">
    <property type="entry name" value="PTS_IIA_man"/>
    <property type="match status" value="1"/>
</dbReference>
<evidence type="ECO:0000256" key="7">
    <source>
        <dbReference type="ARBA" id="ARBA00022777"/>
    </source>
</evidence>
<keyword evidence="3" id="KW-0963">Cytoplasm</keyword>
<dbReference type="SUPFAM" id="SSF53062">
    <property type="entry name" value="PTS system fructose IIA component-like"/>
    <property type="match status" value="1"/>
</dbReference>
<keyword evidence="10" id="KW-1185">Reference proteome</keyword>
<dbReference type="InterPro" id="IPR004701">
    <property type="entry name" value="PTS_EIIA_man-typ"/>
</dbReference>
<keyword evidence="4 9" id="KW-0762">Sugar transport</keyword>
<keyword evidence="2" id="KW-0813">Transport</keyword>
<evidence type="ECO:0000256" key="3">
    <source>
        <dbReference type="ARBA" id="ARBA00022490"/>
    </source>
</evidence>
<evidence type="ECO:0000256" key="4">
    <source>
        <dbReference type="ARBA" id="ARBA00022597"/>
    </source>
</evidence>
<dbReference type="Gene3D" id="3.40.50.510">
    <property type="entry name" value="Phosphotransferase system, mannose-type IIA component"/>
    <property type="match status" value="1"/>
</dbReference>
<reference evidence="9 10" key="1">
    <citation type="submission" date="2021-06" db="EMBL/GenBank/DDBJ databases">
        <authorList>
            <person name="Sun Q."/>
            <person name="Li D."/>
        </authorList>
    </citation>
    <scope>NUCLEOTIDE SEQUENCE [LARGE SCALE GENOMIC DNA]</scope>
    <source>
        <strain evidence="9 10">MSJ-4</strain>
    </source>
</reference>
<dbReference type="InterPro" id="IPR036662">
    <property type="entry name" value="PTS_EIIA_man-typ_sf"/>
</dbReference>
<dbReference type="Pfam" id="PF03610">
    <property type="entry name" value="EIIA-man"/>
    <property type="match status" value="1"/>
</dbReference>
<organism evidence="9 10">
    <name type="scientific">Clostridium simiarum</name>
    <dbReference type="NCBI Taxonomy" id="2841506"/>
    <lineage>
        <taxon>Bacteria</taxon>
        <taxon>Bacillati</taxon>
        <taxon>Bacillota</taxon>
        <taxon>Clostridia</taxon>
        <taxon>Eubacteriales</taxon>
        <taxon>Clostridiaceae</taxon>
        <taxon>Clostridium</taxon>
    </lineage>
</organism>
<evidence type="ECO:0000256" key="1">
    <source>
        <dbReference type="ARBA" id="ARBA00004496"/>
    </source>
</evidence>
<accession>A0ABS6EZ92</accession>
<evidence type="ECO:0000256" key="2">
    <source>
        <dbReference type="ARBA" id="ARBA00022448"/>
    </source>
</evidence>
<dbReference type="PANTHER" id="PTHR33799:SF1">
    <property type="entry name" value="PTS SYSTEM MANNOSE-SPECIFIC EIIAB COMPONENT-RELATED"/>
    <property type="match status" value="1"/>
</dbReference>
<comment type="caution">
    <text evidence="9">The sequence shown here is derived from an EMBL/GenBank/DDBJ whole genome shotgun (WGS) entry which is preliminary data.</text>
</comment>
<feature type="domain" description="PTS EIIA type-4" evidence="8">
    <location>
        <begin position="1"/>
        <end position="122"/>
    </location>
</feature>